<dbReference type="GO" id="GO:0005576">
    <property type="term" value="C:extracellular region"/>
    <property type="evidence" value="ECO:0007669"/>
    <property type="project" value="UniProtKB-SubCell"/>
</dbReference>
<proteinExistence type="inferred from homology"/>
<evidence type="ECO:0000256" key="6">
    <source>
        <dbReference type="ARBA" id="ARBA00023278"/>
    </source>
</evidence>
<evidence type="ECO:0000256" key="7">
    <source>
        <dbReference type="SAM" id="MobiDB-lite"/>
    </source>
</evidence>
<evidence type="ECO:0008006" key="11">
    <source>
        <dbReference type="Google" id="ProtNLM"/>
    </source>
</evidence>
<dbReference type="EMBL" id="CAKOAT010376266">
    <property type="protein sequence ID" value="CAH8364101.1"/>
    <property type="molecule type" value="Genomic_DNA"/>
</dbReference>
<accession>A0ABC8KZJ3</accession>
<evidence type="ECO:0000256" key="1">
    <source>
        <dbReference type="ARBA" id="ARBA00004239"/>
    </source>
</evidence>
<feature type="signal peptide" evidence="8">
    <location>
        <begin position="1"/>
        <end position="22"/>
    </location>
</feature>
<dbReference type="PANTHER" id="PTHR33869">
    <property type="entry name" value="CLAVATA3/ESR (CLE)-RELATED PROTEIN 3"/>
    <property type="match status" value="1"/>
</dbReference>
<feature type="compositionally biased region" description="Polar residues" evidence="7">
    <location>
        <begin position="50"/>
        <end position="62"/>
    </location>
</feature>
<comment type="similarity">
    <text evidence="2">Belongs to the CLV3/ESR signal peptide family.</text>
</comment>
<keyword evidence="4 8" id="KW-0732">Signal</keyword>
<gene>
    <name evidence="9" type="ORF">ERUC_LOCUS29857</name>
</gene>
<evidence type="ECO:0000256" key="5">
    <source>
        <dbReference type="ARBA" id="ARBA00023180"/>
    </source>
</evidence>
<organism evidence="9 10">
    <name type="scientific">Eruca vesicaria subsp. sativa</name>
    <name type="common">Garden rocket</name>
    <name type="synonym">Eruca sativa</name>
    <dbReference type="NCBI Taxonomy" id="29727"/>
    <lineage>
        <taxon>Eukaryota</taxon>
        <taxon>Viridiplantae</taxon>
        <taxon>Streptophyta</taxon>
        <taxon>Embryophyta</taxon>
        <taxon>Tracheophyta</taxon>
        <taxon>Spermatophyta</taxon>
        <taxon>Magnoliopsida</taxon>
        <taxon>eudicotyledons</taxon>
        <taxon>Gunneridae</taxon>
        <taxon>Pentapetalae</taxon>
        <taxon>rosids</taxon>
        <taxon>malvids</taxon>
        <taxon>Brassicales</taxon>
        <taxon>Brassicaceae</taxon>
        <taxon>Brassiceae</taxon>
        <taxon>Eruca</taxon>
    </lineage>
</organism>
<sequence length="78" mass="8048">MAKLSFSLCFLLFLLLASVAMGSRPLEQAPVGVKLRGLIPSIKATSASALNGQAAGNNSSHGKTPERLSPGGPDPQHH</sequence>
<dbReference type="AlphaFoldDB" id="A0ABC8KZJ3"/>
<comment type="caution">
    <text evidence="9">The sequence shown here is derived from an EMBL/GenBank/DDBJ whole genome shotgun (WGS) entry which is preliminary data.</text>
</comment>
<feature type="chain" id="PRO_5044854449" description="CLAVATA3/ESR (CLE)-related protein 2" evidence="8">
    <location>
        <begin position="23"/>
        <end position="78"/>
    </location>
</feature>
<keyword evidence="5" id="KW-0325">Glycoprotein</keyword>
<name>A0ABC8KZJ3_ERUVS</name>
<dbReference type="PANTHER" id="PTHR33869:SF30">
    <property type="entry name" value="CLAVATA3_ESR (CLE)-RELATED PROTEIN 2"/>
    <property type="match status" value="1"/>
</dbReference>
<dbReference type="InterPro" id="IPR039616">
    <property type="entry name" value="CLE1-4"/>
</dbReference>
<evidence type="ECO:0000313" key="10">
    <source>
        <dbReference type="Proteomes" id="UP001642260"/>
    </source>
</evidence>
<keyword evidence="10" id="KW-1185">Reference proteome</keyword>
<keyword evidence="6" id="KW-0379">Hydroxylation</keyword>
<dbReference type="Proteomes" id="UP001642260">
    <property type="component" value="Unassembled WGS sequence"/>
</dbReference>
<evidence type="ECO:0000256" key="3">
    <source>
        <dbReference type="ARBA" id="ARBA00022525"/>
    </source>
</evidence>
<evidence type="ECO:0000256" key="4">
    <source>
        <dbReference type="ARBA" id="ARBA00022729"/>
    </source>
</evidence>
<evidence type="ECO:0000313" key="9">
    <source>
        <dbReference type="EMBL" id="CAH8364101.1"/>
    </source>
</evidence>
<evidence type="ECO:0000256" key="2">
    <source>
        <dbReference type="ARBA" id="ARBA00005416"/>
    </source>
</evidence>
<comment type="subcellular location">
    <subcellularLocation>
        <location evidence="1">Secreted</location>
        <location evidence="1">Extracellular space</location>
    </subcellularLocation>
</comment>
<keyword evidence="3" id="KW-0964">Secreted</keyword>
<evidence type="ECO:0000256" key="8">
    <source>
        <dbReference type="SAM" id="SignalP"/>
    </source>
</evidence>
<reference evidence="9 10" key="1">
    <citation type="submission" date="2022-03" db="EMBL/GenBank/DDBJ databases">
        <authorList>
            <person name="Macdonald S."/>
            <person name="Ahmed S."/>
            <person name="Newling K."/>
        </authorList>
    </citation>
    <scope>NUCLEOTIDE SEQUENCE [LARGE SCALE GENOMIC DNA]</scope>
</reference>
<feature type="region of interest" description="Disordered" evidence="7">
    <location>
        <begin position="50"/>
        <end position="78"/>
    </location>
</feature>
<protein>
    <recommendedName>
        <fullName evidence="11">CLAVATA3/ESR (CLE)-related protein 2</fullName>
    </recommendedName>
</protein>